<dbReference type="OrthoDB" id="2360336at2"/>
<evidence type="ECO:0000313" key="2">
    <source>
        <dbReference type="Proteomes" id="UP000184184"/>
    </source>
</evidence>
<gene>
    <name evidence="1" type="ORF">SAMN05216179_2764</name>
</gene>
<sequence>MVESIGEIHFYTYAIIPIDKKQETVLTHKIWTQEMVVEDAIMTGIYGLVEQEKFENLTKLIDELNQEFSLTGLNEKASQLGANRFSTEYYYTAIGDEKPFGDIVEYDFKDPNRTTDEWEDLLLVEKIDAEAIRIAINLYMADENVEPDSEVFDTLIQRIERADNIPKGIYGLSLHDNYILKKDALGSKENSLSQDSLI</sequence>
<reference evidence="1 2" key="1">
    <citation type="submission" date="2016-11" db="EMBL/GenBank/DDBJ databases">
        <authorList>
            <person name="Jaros S."/>
            <person name="Januszkiewicz K."/>
            <person name="Wedrychowicz H."/>
        </authorList>
    </citation>
    <scope>NUCLEOTIDE SEQUENCE [LARGE SCALE GENOMIC DNA]</scope>
    <source>
        <strain evidence="1 2">CGMCC 1.10681</strain>
    </source>
</reference>
<organism evidence="1 2">
    <name type="scientific">Gracilibacillus kekensis</name>
    <dbReference type="NCBI Taxonomy" id="1027249"/>
    <lineage>
        <taxon>Bacteria</taxon>
        <taxon>Bacillati</taxon>
        <taxon>Bacillota</taxon>
        <taxon>Bacilli</taxon>
        <taxon>Bacillales</taxon>
        <taxon>Bacillaceae</taxon>
        <taxon>Gracilibacillus</taxon>
    </lineage>
</organism>
<dbReference type="Proteomes" id="UP000184184">
    <property type="component" value="Unassembled WGS sequence"/>
</dbReference>
<protein>
    <submittedName>
        <fullName evidence="1">Uncharacterized protein</fullName>
    </submittedName>
</protein>
<dbReference type="AlphaFoldDB" id="A0A1M7Q295"/>
<accession>A0A1M7Q295</accession>
<dbReference type="STRING" id="1027249.SAMN05216179_2764"/>
<dbReference type="EMBL" id="FRCZ01000005">
    <property type="protein sequence ID" value="SHN24380.1"/>
    <property type="molecule type" value="Genomic_DNA"/>
</dbReference>
<evidence type="ECO:0000313" key="1">
    <source>
        <dbReference type="EMBL" id="SHN24380.1"/>
    </source>
</evidence>
<name>A0A1M7Q295_9BACI</name>
<proteinExistence type="predicted"/>
<keyword evidence="2" id="KW-1185">Reference proteome</keyword>